<dbReference type="EMBL" id="MIQE01000012">
    <property type="protein sequence ID" value="OFA10774.1"/>
    <property type="molecule type" value="Genomic_DNA"/>
</dbReference>
<gene>
    <name evidence="1" type="ORF">LASUN_13240</name>
</gene>
<proteinExistence type="predicted"/>
<dbReference type="STRING" id="481719.LASUN_13240"/>
<accession>A0A1E7XCE3</accession>
<comment type="caution">
    <text evidence="1">The sequence shown here is derived from an EMBL/GenBank/DDBJ whole genome shotgun (WGS) entry which is preliminary data.</text>
</comment>
<sequence length="122" mass="13730">MSNSEDLFKKAISSIYHWSIEGDKVKPPQIGFPPAVKARIAFFASQMEGGLLFSGALELILAYDEQQAKQKCEMGGEWLPVSDEFRKWRDQPDFAQVFREEQIALALMYGAGMESNNDIHGV</sequence>
<organism evidence="1 2">
    <name type="scientific">Lentilactobacillus sunkii</name>
    <dbReference type="NCBI Taxonomy" id="481719"/>
    <lineage>
        <taxon>Bacteria</taxon>
        <taxon>Bacillati</taxon>
        <taxon>Bacillota</taxon>
        <taxon>Bacilli</taxon>
        <taxon>Lactobacillales</taxon>
        <taxon>Lactobacillaceae</taxon>
        <taxon>Lentilactobacillus</taxon>
    </lineage>
</organism>
<dbReference type="Proteomes" id="UP000177010">
    <property type="component" value="Unassembled WGS sequence"/>
</dbReference>
<dbReference type="AlphaFoldDB" id="A0A1E7XCE3"/>
<name>A0A1E7XCE3_9LACO</name>
<evidence type="ECO:0000313" key="1">
    <source>
        <dbReference type="EMBL" id="OFA10774.1"/>
    </source>
</evidence>
<dbReference type="RefSeq" id="WP_070367847.1">
    <property type="nucleotide sequence ID" value="NZ_JAZHVW010000002.1"/>
</dbReference>
<reference evidence="1 2" key="1">
    <citation type="submission" date="2016-09" db="EMBL/GenBank/DDBJ databases">
        <title>Genome Sequence of Lactobacillus sunkii Strain CG01.</title>
        <authorList>
            <person name="Poehlein A."/>
            <person name="Gabris C."/>
            <person name="Bengelsdorf F.R."/>
            <person name="Duerre P."/>
            <person name="Daniel R."/>
        </authorList>
    </citation>
    <scope>NUCLEOTIDE SEQUENCE [LARGE SCALE GENOMIC DNA]</scope>
    <source>
        <strain evidence="1 2">CG_D</strain>
    </source>
</reference>
<evidence type="ECO:0008006" key="3">
    <source>
        <dbReference type="Google" id="ProtNLM"/>
    </source>
</evidence>
<protein>
    <recommendedName>
        <fullName evidence="3">Phage protein</fullName>
    </recommendedName>
</protein>
<evidence type="ECO:0000313" key="2">
    <source>
        <dbReference type="Proteomes" id="UP000177010"/>
    </source>
</evidence>